<dbReference type="PROSITE" id="PS00108">
    <property type="entry name" value="PROTEIN_KINASE_ST"/>
    <property type="match status" value="1"/>
</dbReference>
<reference evidence="14 15" key="1">
    <citation type="submission" date="2016-09" db="EMBL/GenBank/DDBJ databases">
        <title>Extensive genetic diversity and differential bi-allelic expression allows diatom success in the polar Southern Ocean.</title>
        <authorList>
            <consortium name="DOE Joint Genome Institute"/>
            <person name="Mock T."/>
            <person name="Otillar R.P."/>
            <person name="Strauss J."/>
            <person name="Dupont C."/>
            <person name="Frickenhaus S."/>
            <person name="Maumus F."/>
            <person name="Mcmullan M."/>
            <person name="Sanges R."/>
            <person name="Schmutz J."/>
            <person name="Toseland A."/>
            <person name="Valas R."/>
            <person name="Veluchamy A."/>
            <person name="Ward B.J."/>
            <person name="Allen A."/>
            <person name="Barry K."/>
            <person name="Falciatore A."/>
            <person name="Ferrante M."/>
            <person name="Fortunato A.E."/>
            <person name="Gloeckner G."/>
            <person name="Gruber A."/>
            <person name="Hipkin R."/>
            <person name="Janech M."/>
            <person name="Kroth P."/>
            <person name="Leese F."/>
            <person name="Lindquist E."/>
            <person name="Lyon B.R."/>
            <person name="Martin J."/>
            <person name="Mayer C."/>
            <person name="Parker M."/>
            <person name="Quesneville H."/>
            <person name="Raymond J."/>
            <person name="Uhlig C."/>
            <person name="Valentin K.U."/>
            <person name="Worden A.Z."/>
            <person name="Armbrust E.V."/>
            <person name="Bowler C."/>
            <person name="Green B."/>
            <person name="Moulton V."/>
            <person name="Van Oosterhout C."/>
            <person name="Grigoriev I."/>
        </authorList>
    </citation>
    <scope>NUCLEOTIDE SEQUENCE [LARGE SCALE GENOMIC DNA]</scope>
    <source>
        <strain evidence="14 15">CCMP1102</strain>
    </source>
</reference>
<evidence type="ECO:0000256" key="7">
    <source>
        <dbReference type="PROSITE-ProRule" id="PRU10141"/>
    </source>
</evidence>
<dbReference type="Gene3D" id="3.30.565.10">
    <property type="entry name" value="Histidine kinase-like ATPase, C-terminal domain"/>
    <property type="match status" value="1"/>
</dbReference>
<dbReference type="InterPro" id="IPR036890">
    <property type="entry name" value="HATPase_C_sf"/>
</dbReference>
<dbReference type="OrthoDB" id="60655at2759"/>
<evidence type="ECO:0000259" key="12">
    <source>
        <dbReference type="PROSITE" id="PS50109"/>
    </source>
</evidence>
<dbReference type="InterPro" id="IPR003594">
    <property type="entry name" value="HATPase_dom"/>
</dbReference>
<keyword evidence="2 6" id="KW-0597">Phosphoprotein</keyword>
<feature type="compositionally biased region" description="Basic and acidic residues" evidence="8">
    <location>
        <begin position="1463"/>
        <end position="1472"/>
    </location>
</feature>
<dbReference type="GO" id="GO:0005524">
    <property type="term" value="F:ATP binding"/>
    <property type="evidence" value="ECO:0007669"/>
    <property type="project" value="UniProtKB-UniRule"/>
</dbReference>
<dbReference type="Pfam" id="PF12974">
    <property type="entry name" value="Phosphonate-bd"/>
    <property type="match status" value="1"/>
</dbReference>
<dbReference type="KEGG" id="fcy:FRACYDRAFT_258784"/>
<keyword evidence="14" id="KW-0808">Transferase</keyword>
<evidence type="ECO:0000256" key="3">
    <source>
        <dbReference type="ARBA" id="ARBA00022741"/>
    </source>
</evidence>
<dbReference type="InterPro" id="IPR004358">
    <property type="entry name" value="Sig_transdc_His_kin-like_C"/>
</dbReference>
<dbReference type="PRINTS" id="PR00109">
    <property type="entry name" value="TYRKINASE"/>
</dbReference>
<feature type="domain" description="Response regulatory" evidence="13">
    <location>
        <begin position="1323"/>
        <end position="1441"/>
    </location>
</feature>
<gene>
    <name evidence="14" type="ORF">FRACYDRAFT_258784</name>
</gene>
<dbReference type="PROSITE" id="PS00107">
    <property type="entry name" value="PROTEIN_KINASE_ATP"/>
    <property type="match status" value="1"/>
</dbReference>
<keyword evidence="9" id="KW-0812">Transmembrane</keyword>
<dbReference type="Pfam" id="PF00072">
    <property type="entry name" value="Response_reg"/>
    <property type="match status" value="1"/>
</dbReference>
<keyword evidence="15" id="KW-1185">Reference proteome</keyword>
<dbReference type="SUPFAM" id="SSF56112">
    <property type="entry name" value="Protein kinase-like (PK-like)"/>
    <property type="match status" value="1"/>
</dbReference>
<feature type="domain" description="Protein kinase" evidence="11">
    <location>
        <begin position="569"/>
        <end position="908"/>
    </location>
</feature>
<feature type="signal peptide" evidence="10">
    <location>
        <begin position="1"/>
        <end position="24"/>
    </location>
</feature>
<dbReference type="CDD" id="cd00082">
    <property type="entry name" value="HisKA"/>
    <property type="match status" value="1"/>
</dbReference>
<dbReference type="PANTHER" id="PTHR45339:SF1">
    <property type="entry name" value="HYBRID SIGNAL TRANSDUCTION HISTIDINE KINASE J"/>
    <property type="match status" value="1"/>
</dbReference>
<dbReference type="SUPFAM" id="SSF55874">
    <property type="entry name" value="ATPase domain of HSP90 chaperone/DNA topoisomerase II/histidine kinase"/>
    <property type="match status" value="1"/>
</dbReference>
<keyword evidence="1" id="KW-0723">Serine/threonine-protein kinase</keyword>
<evidence type="ECO:0000259" key="11">
    <source>
        <dbReference type="PROSITE" id="PS50011"/>
    </source>
</evidence>
<feature type="binding site" evidence="7">
    <location>
        <position position="596"/>
    </location>
    <ligand>
        <name>ATP</name>
        <dbReference type="ChEBI" id="CHEBI:30616"/>
    </ligand>
</feature>
<dbReference type="EMBL" id="KV784353">
    <property type="protein sequence ID" value="OEU23738.1"/>
    <property type="molecule type" value="Genomic_DNA"/>
</dbReference>
<dbReference type="InterPro" id="IPR011006">
    <property type="entry name" value="CheY-like_superfamily"/>
</dbReference>
<dbReference type="InterPro" id="IPR001789">
    <property type="entry name" value="Sig_transdc_resp-reg_receiver"/>
</dbReference>
<dbReference type="Proteomes" id="UP000095751">
    <property type="component" value="Unassembled WGS sequence"/>
</dbReference>
<dbReference type="Pfam" id="PF07714">
    <property type="entry name" value="PK_Tyr_Ser-Thr"/>
    <property type="match status" value="1"/>
</dbReference>
<evidence type="ECO:0000256" key="1">
    <source>
        <dbReference type="ARBA" id="ARBA00022527"/>
    </source>
</evidence>
<evidence type="ECO:0000256" key="4">
    <source>
        <dbReference type="ARBA" id="ARBA00022840"/>
    </source>
</evidence>
<keyword evidence="10" id="KW-0732">Signal</keyword>
<dbReference type="InterPro" id="IPR017441">
    <property type="entry name" value="Protein_kinase_ATP_BS"/>
</dbReference>
<feature type="domain" description="Histidine kinase" evidence="12">
    <location>
        <begin position="948"/>
        <end position="1169"/>
    </location>
</feature>
<dbReference type="InterPro" id="IPR008271">
    <property type="entry name" value="Ser/Thr_kinase_AS"/>
</dbReference>
<keyword evidence="9" id="KW-1133">Transmembrane helix</keyword>
<dbReference type="SMART" id="SM00388">
    <property type="entry name" value="HisKA"/>
    <property type="match status" value="1"/>
</dbReference>
<dbReference type="SUPFAM" id="SSF47384">
    <property type="entry name" value="Homodimeric domain of signal transducing histidine kinase"/>
    <property type="match status" value="1"/>
</dbReference>
<keyword evidence="4 7" id="KW-0067">ATP-binding</keyword>
<dbReference type="InterPro" id="IPR003661">
    <property type="entry name" value="HisK_dim/P_dom"/>
</dbReference>
<keyword evidence="5" id="KW-0902">Two-component regulatory system</keyword>
<evidence type="ECO:0000256" key="8">
    <source>
        <dbReference type="SAM" id="MobiDB-lite"/>
    </source>
</evidence>
<dbReference type="InParanoid" id="A0A1E7G011"/>
<evidence type="ECO:0000256" key="10">
    <source>
        <dbReference type="SAM" id="SignalP"/>
    </source>
</evidence>
<dbReference type="SMART" id="SM00387">
    <property type="entry name" value="HATPase_c"/>
    <property type="match status" value="1"/>
</dbReference>
<accession>A0A1E7G011</accession>
<dbReference type="Gene3D" id="3.40.190.10">
    <property type="entry name" value="Periplasmic binding protein-like II"/>
    <property type="match status" value="1"/>
</dbReference>
<evidence type="ECO:0000313" key="14">
    <source>
        <dbReference type="EMBL" id="OEU23738.1"/>
    </source>
</evidence>
<feature type="transmembrane region" description="Helical" evidence="9">
    <location>
        <begin position="524"/>
        <end position="547"/>
    </location>
</feature>
<dbReference type="Gene3D" id="3.40.50.2300">
    <property type="match status" value="1"/>
</dbReference>
<dbReference type="SMART" id="SM00220">
    <property type="entry name" value="S_TKc"/>
    <property type="match status" value="1"/>
</dbReference>
<evidence type="ECO:0000259" key="13">
    <source>
        <dbReference type="PROSITE" id="PS50110"/>
    </source>
</evidence>
<evidence type="ECO:0000256" key="6">
    <source>
        <dbReference type="PROSITE-ProRule" id="PRU00169"/>
    </source>
</evidence>
<dbReference type="InterPro" id="IPR036097">
    <property type="entry name" value="HisK_dim/P_sf"/>
</dbReference>
<dbReference type="Pfam" id="PF02518">
    <property type="entry name" value="HATPase_c"/>
    <property type="match status" value="1"/>
</dbReference>
<dbReference type="PROSITE" id="PS50109">
    <property type="entry name" value="HIS_KIN"/>
    <property type="match status" value="1"/>
</dbReference>
<feature type="region of interest" description="Disordered" evidence="8">
    <location>
        <begin position="606"/>
        <end position="625"/>
    </location>
</feature>
<proteinExistence type="predicted"/>
<evidence type="ECO:0000256" key="5">
    <source>
        <dbReference type="ARBA" id="ARBA00023012"/>
    </source>
</evidence>
<organism evidence="14 15">
    <name type="scientific">Fragilariopsis cylindrus CCMP1102</name>
    <dbReference type="NCBI Taxonomy" id="635003"/>
    <lineage>
        <taxon>Eukaryota</taxon>
        <taxon>Sar</taxon>
        <taxon>Stramenopiles</taxon>
        <taxon>Ochrophyta</taxon>
        <taxon>Bacillariophyta</taxon>
        <taxon>Bacillariophyceae</taxon>
        <taxon>Bacillariophycidae</taxon>
        <taxon>Bacillariales</taxon>
        <taxon>Bacillariaceae</taxon>
        <taxon>Fragilariopsis</taxon>
    </lineage>
</organism>
<dbReference type="InterPro" id="IPR005467">
    <property type="entry name" value="His_kinase_dom"/>
</dbReference>
<keyword evidence="9" id="KW-0472">Membrane</keyword>
<dbReference type="PROSITE" id="PS50011">
    <property type="entry name" value="PROTEIN_KINASE_DOM"/>
    <property type="match status" value="1"/>
</dbReference>
<evidence type="ECO:0000256" key="9">
    <source>
        <dbReference type="SAM" id="Phobius"/>
    </source>
</evidence>
<dbReference type="InterPro" id="IPR011009">
    <property type="entry name" value="Kinase-like_dom_sf"/>
</dbReference>
<dbReference type="SUPFAM" id="SSF53850">
    <property type="entry name" value="Periplasmic binding protein-like II"/>
    <property type="match status" value="1"/>
</dbReference>
<dbReference type="InterPro" id="IPR001245">
    <property type="entry name" value="Ser-Thr/Tyr_kinase_cat_dom"/>
</dbReference>
<feature type="chain" id="PRO_5009193752" evidence="10">
    <location>
        <begin position="25"/>
        <end position="1481"/>
    </location>
</feature>
<keyword evidence="14" id="KW-0418">Kinase</keyword>
<dbReference type="PROSITE" id="PS50110">
    <property type="entry name" value="RESPONSE_REGULATORY"/>
    <property type="match status" value="1"/>
</dbReference>
<dbReference type="PANTHER" id="PTHR45339">
    <property type="entry name" value="HYBRID SIGNAL TRANSDUCTION HISTIDINE KINASE J"/>
    <property type="match status" value="1"/>
</dbReference>
<dbReference type="CDD" id="cd17546">
    <property type="entry name" value="REC_hyHK_CKI1_RcsC-like"/>
    <property type="match status" value="1"/>
</dbReference>
<dbReference type="Gene3D" id="1.10.510.10">
    <property type="entry name" value="Transferase(Phosphotransferase) domain 1"/>
    <property type="match status" value="1"/>
</dbReference>
<keyword evidence="3 7" id="KW-0547">Nucleotide-binding</keyword>
<dbReference type="GO" id="GO:0004674">
    <property type="term" value="F:protein serine/threonine kinase activity"/>
    <property type="evidence" value="ECO:0007669"/>
    <property type="project" value="UniProtKB-KW"/>
</dbReference>
<name>A0A1E7G011_9STRA</name>
<feature type="region of interest" description="Disordered" evidence="8">
    <location>
        <begin position="1460"/>
        <end position="1481"/>
    </location>
</feature>
<evidence type="ECO:0000256" key="2">
    <source>
        <dbReference type="ARBA" id="ARBA00022553"/>
    </source>
</evidence>
<sequence>MFGGKTFLPLYSFAFVVVVTLCLSSPPLVAGTVTSSMKAKANNYYQNNNNNNNNWAEQSHRYLQEDSGVNETETVTVIVNDNEVMNLLKDDNNDNKVCHIPTNWDPEEAVGGGGAIAIKPKYTVGVLAIRGFDAAYAEFNATFNEYLTATAGQKFDPPIEFELKPLNFLTLFSDAESRKVDFIYVNPSAYSCIETSQVSRRKVSGQIYDLEKFGGVIATLSNRDDINSVLDLKDQRVAAASISGLGSGQMQFKAMIDNGMNYLDDPKQLVFTSNQGLVVKGLLAGDFDVGFIRTDQLERSKDADGNPVDLDKFKIINPQPGLEINGVPFPFQSSTELYAEWNIAALTHVSQDVSREVQQAMLNVAAYADIGISVDQCYQTNINSTTVDCSQIPLSELYTSGPIPCGVTHDIAVKALKAQTNGKYAEWTTSLSYMQLRSMQEAVGFIKKDPESLTWRCIRSAELYDAISCPEGSFLKSKEVVDNACAVIGLDCGEGFQCLCRPCEIPNELQCIDSVPIGDSCVQLYIFIPSIILPILLLVGIIVHYYVEYKRKQSDSVWIVKIDELDFGDGSATIIGQGTFGLVLLAEYRGTQVAVKRVIPPGTERDSLFDPRKSSSKWSASNDSWGGGGSILEDVENGNAITGPMNRGMKSRAPNTIMNSMMRSKVMMSTQYNRKRGVLGFCFDNKGDDNTQLYLKSEFVAEIRQLARLRHPCITTVMGAVMPSRKDDPMLIMEYMRYGSLFDVLQDDSIVLKPEQILDILKDVAQGLRFLHSANPPVIHGDLKSQNVLVDENLCAKVTDFGLSGKTHIGAVGTPFWMSPELLQGNCVNSPESDIYALGIVIYEIYSGRPPYEGERYSDVVKQVCNPKINKRPPVPLHCPSKVAKLMNECFARDPLERPSAEYVDMTLKVEMKVKERTSRLEALNADLAIANNKIASSSAMQLQHFASMSHEIRTPLNCIIGLSSLIEDTELDEMQKESMGMIVSSGKLLRQIVDDVLDYSKLESGKVEILVKEVNFQETLGAVIHLVKTSQIAVDKSLNIIATFDPLLPECIATDSRRVQQILYNLLGNAIKFSNEESRIDFSVTIADDKKMLVLSVKDYGKGIGSEDYDKIFEPFRQSETGLTNTVGGTGLGLSITKKLVEAMDGKISVDSDVGSWTDFKVEIPFVDRPINIEEFSDRLGSTSIFFVADETDPQTTLVQNIFAAFKVNCTHFHNMDDLVTLISSEGALVPEMTYICLVQEDLYDAKAFELLKENSRSCLVTFGPKYGIEKTKKHWRSLMEVFPSVLIQYLGDFGQELLGNPAKACSRALGDEGDELISGLRILIAEDNLVNQKVMKRLLNRCGVTMVTIANNGLEAVEMEAKQPFDLVLMDMQMPKMDGVEACRALNKRDGGHPIPKVIFVTAHVSDSFRQYCIDNGAAGYLPKPCSLDSIREVLRHMVGYGSRFSFEYSKSWNKCRHSSHHNEKKEHPPKTLTITTTK</sequence>
<dbReference type="Gene3D" id="1.10.287.130">
    <property type="match status" value="1"/>
</dbReference>
<dbReference type="GO" id="GO:0000155">
    <property type="term" value="F:phosphorelay sensor kinase activity"/>
    <property type="evidence" value="ECO:0007669"/>
    <property type="project" value="InterPro"/>
</dbReference>
<feature type="modified residue" description="4-aspartylphosphate" evidence="6">
    <location>
        <position position="1373"/>
    </location>
</feature>
<dbReference type="InterPro" id="IPR000719">
    <property type="entry name" value="Prot_kinase_dom"/>
</dbReference>
<dbReference type="PRINTS" id="PR00344">
    <property type="entry name" value="BCTRLSENSOR"/>
</dbReference>
<protein>
    <submittedName>
        <fullName evidence="14">Two-component system sensory kinase</fullName>
    </submittedName>
</protein>
<dbReference type="SMART" id="SM00448">
    <property type="entry name" value="REC"/>
    <property type="match status" value="1"/>
</dbReference>
<dbReference type="SUPFAM" id="SSF52172">
    <property type="entry name" value="CheY-like"/>
    <property type="match status" value="1"/>
</dbReference>
<evidence type="ECO:0000313" key="15">
    <source>
        <dbReference type="Proteomes" id="UP000095751"/>
    </source>
</evidence>
<dbReference type="Pfam" id="PF00512">
    <property type="entry name" value="HisKA"/>
    <property type="match status" value="1"/>
</dbReference>